<proteinExistence type="predicted"/>
<comment type="caution">
    <text evidence="2">The sequence shown here is derived from an EMBL/GenBank/DDBJ whole genome shotgun (WGS) entry which is preliminary data.</text>
</comment>
<gene>
    <name evidence="2" type="ORF">N825_17620</name>
</gene>
<dbReference type="AlphaFoldDB" id="W9GUF9"/>
<dbReference type="Proteomes" id="UP000019486">
    <property type="component" value="Unassembled WGS sequence"/>
</dbReference>
<dbReference type="EMBL" id="AVFL01000026">
    <property type="protein sequence ID" value="EWY37429.1"/>
    <property type="molecule type" value="Genomic_DNA"/>
</dbReference>
<keyword evidence="3" id="KW-1185">Reference proteome</keyword>
<accession>W9GUF9</accession>
<sequence length="41" mass="5001">MWRRRALTRRDLSRMDRHMLSDIGLTEGQALDEVAKPFWRE</sequence>
<dbReference type="InterPro" id="IPR009506">
    <property type="entry name" value="YjiS-like"/>
</dbReference>
<dbReference type="Pfam" id="PF06568">
    <property type="entry name" value="YjiS-like"/>
    <property type="match status" value="1"/>
</dbReference>
<reference evidence="2 3" key="1">
    <citation type="submission" date="2013-08" db="EMBL/GenBank/DDBJ databases">
        <title>The genome sequence of Skermanella stibiiresistens.</title>
        <authorList>
            <person name="Zhu W."/>
            <person name="Wang G."/>
        </authorList>
    </citation>
    <scope>NUCLEOTIDE SEQUENCE [LARGE SCALE GENOMIC DNA]</scope>
    <source>
        <strain evidence="2 3">SB22</strain>
    </source>
</reference>
<evidence type="ECO:0000259" key="1">
    <source>
        <dbReference type="Pfam" id="PF06568"/>
    </source>
</evidence>
<organism evidence="2 3">
    <name type="scientific">Skermanella stibiiresistens SB22</name>
    <dbReference type="NCBI Taxonomy" id="1385369"/>
    <lineage>
        <taxon>Bacteria</taxon>
        <taxon>Pseudomonadati</taxon>
        <taxon>Pseudomonadota</taxon>
        <taxon>Alphaproteobacteria</taxon>
        <taxon>Rhodospirillales</taxon>
        <taxon>Azospirillaceae</taxon>
        <taxon>Skermanella</taxon>
    </lineage>
</organism>
<evidence type="ECO:0000313" key="2">
    <source>
        <dbReference type="EMBL" id="EWY37429.1"/>
    </source>
</evidence>
<evidence type="ECO:0000313" key="3">
    <source>
        <dbReference type="Proteomes" id="UP000019486"/>
    </source>
</evidence>
<name>W9GUF9_9PROT</name>
<feature type="domain" description="YjiS-like" evidence="1">
    <location>
        <begin position="2"/>
        <end position="30"/>
    </location>
</feature>
<protein>
    <recommendedName>
        <fullName evidence="1">YjiS-like domain-containing protein</fullName>
    </recommendedName>
</protein>